<dbReference type="Gene3D" id="3.50.50.60">
    <property type="entry name" value="FAD/NAD(P)-binding domain"/>
    <property type="match status" value="2"/>
</dbReference>
<dbReference type="InterPro" id="IPR050346">
    <property type="entry name" value="FMO-like"/>
</dbReference>
<dbReference type="Pfam" id="PF07992">
    <property type="entry name" value="Pyr_redox_2"/>
    <property type="match status" value="1"/>
</dbReference>
<comment type="caution">
    <text evidence="5">The sequence shown here is derived from an EMBL/GenBank/DDBJ whole genome shotgun (WGS) entry which is preliminary data.</text>
</comment>
<sequence length="577" mass="64053">MTAHSLKTQPDPLFEPIGIIGSGIAGLITAHVLLQDGFKSVEVLTRDRSVGGVWSEERVYPGLRINSVHGEFRFSAMPMRAPDNSVKTGGRLSGEDVRQYMEDFTERFLKGKIRFETEVLNIRRGDHGRGWKVLVRDGVAGGIETVSYYSRIILCTGGCSSPHYPRPLTPDAAKAARFSGPVLHSMHFRSRIEDLLTCTTPVDSHEAPGAPSIVVIGGGKSAQDSAAYLAREGLPVTMIFDSVDAFLASSTPLPPYIRKSRFLSIVSPHRELRSRLERFLHTSWLGAAIVHCLWNALAMYSFYVLGVSRDSPLRRTHSLFWNTRINDEGIPSEGSFHELAVSGKISLVAPARVAKFGDDGRSVILDDGRVFPAAAVILATGYQSTWRPIFDDISMEQLGLGRHRSNLKTKYRWDYASLANPPDVPGETSWSASIYRGLVPAKNILNRDFAVNGAMFSAHHTYVCEVSAHWISAYFRGDVLRLPRSIGEAIDAAQYDGEWVQRRYPHSLNWISESNSSTVAFWTWPQVVDDLLEDMGVRAMRSGGSWVSWPFKAISLDEISNLKAERDQANRRGEICA</sequence>
<evidence type="ECO:0000256" key="2">
    <source>
        <dbReference type="ARBA" id="ARBA00022827"/>
    </source>
</evidence>
<evidence type="ECO:0000313" key="6">
    <source>
        <dbReference type="Proteomes" id="UP000759537"/>
    </source>
</evidence>
<keyword evidence="3" id="KW-0560">Oxidoreductase</keyword>
<accession>A0A9P5MMQ9</accession>
<dbReference type="OrthoDB" id="2915840at2759"/>
<gene>
    <name evidence="5" type="ORF">DFH94DRAFT_640036</name>
</gene>
<dbReference type="InterPro" id="IPR023753">
    <property type="entry name" value="FAD/NAD-binding_dom"/>
</dbReference>
<keyword evidence="2" id="KW-0274">FAD</keyword>
<keyword evidence="1" id="KW-0285">Flavoprotein</keyword>
<name>A0A9P5MMQ9_9AGAM</name>
<dbReference type="InterPro" id="IPR036188">
    <property type="entry name" value="FAD/NAD-bd_sf"/>
</dbReference>
<dbReference type="EMBL" id="WHVB01000053">
    <property type="protein sequence ID" value="KAF8464763.1"/>
    <property type="molecule type" value="Genomic_DNA"/>
</dbReference>
<dbReference type="AlphaFoldDB" id="A0A9P5MMQ9"/>
<dbReference type="SUPFAM" id="SSF51905">
    <property type="entry name" value="FAD/NAD(P)-binding domain"/>
    <property type="match status" value="3"/>
</dbReference>
<dbReference type="Proteomes" id="UP000759537">
    <property type="component" value="Unassembled WGS sequence"/>
</dbReference>
<evidence type="ECO:0000256" key="1">
    <source>
        <dbReference type="ARBA" id="ARBA00022630"/>
    </source>
</evidence>
<organism evidence="5 6">
    <name type="scientific">Russula ochroleuca</name>
    <dbReference type="NCBI Taxonomy" id="152965"/>
    <lineage>
        <taxon>Eukaryota</taxon>
        <taxon>Fungi</taxon>
        <taxon>Dikarya</taxon>
        <taxon>Basidiomycota</taxon>
        <taxon>Agaricomycotina</taxon>
        <taxon>Agaricomycetes</taxon>
        <taxon>Russulales</taxon>
        <taxon>Russulaceae</taxon>
        <taxon>Russula</taxon>
    </lineage>
</organism>
<dbReference type="PANTHER" id="PTHR23023">
    <property type="entry name" value="DIMETHYLANILINE MONOOXYGENASE"/>
    <property type="match status" value="1"/>
</dbReference>
<evidence type="ECO:0000259" key="4">
    <source>
        <dbReference type="Pfam" id="PF07992"/>
    </source>
</evidence>
<reference evidence="5" key="2">
    <citation type="journal article" date="2020" name="Nat. Commun.">
        <title>Large-scale genome sequencing of mycorrhizal fungi provides insights into the early evolution of symbiotic traits.</title>
        <authorList>
            <person name="Miyauchi S."/>
            <person name="Kiss E."/>
            <person name="Kuo A."/>
            <person name="Drula E."/>
            <person name="Kohler A."/>
            <person name="Sanchez-Garcia M."/>
            <person name="Morin E."/>
            <person name="Andreopoulos B."/>
            <person name="Barry K.W."/>
            <person name="Bonito G."/>
            <person name="Buee M."/>
            <person name="Carver A."/>
            <person name="Chen C."/>
            <person name="Cichocki N."/>
            <person name="Clum A."/>
            <person name="Culley D."/>
            <person name="Crous P.W."/>
            <person name="Fauchery L."/>
            <person name="Girlanda M."/>
            <person name="Hayes R.D."/>
            <person name="Keri Z."/>
            <person name="LaButti K."/>
            <person name="Lipzen A."/>
            <person name="Lombard V."/>
            <person name="Magnuson J."/>
            <person name="Maillard F."/>
            <person name="Murat C."/>
            <person name="Nolan M."/>
            <person name="Ohm R.A."/>
            <person name="Pangilinan J."/>
            <person name="Pereira M.F."/>
            <person name="Perotto S."/>
            <person name="Peter M."/>
            <person name="Pfister S."/>
            <person name="Riley R."/>
            <person name="Sitrit Y."/>
            <person name="Stielow J.B."/>
            <person name="Szollosi G."/>
            <person name="Zifcakova L."/>
            <person name="Stursova M."/>
            <person name="Spatafora J.W."/>
            <person name="Tedersoo L."/>
            <person name="Vaario L.M."/>
            <person name="Yamada A."/>
            <person name="Yan M."/>
            <person name="Wang P."/>
            <person name="Xu J."/>
            <person name="Bruns T."/>
            <person name="Baldrian P."/>
            <person name="Vilgalys R."/>
            <person name="Dunand C."/>
            <person name="Henrissat B."/>
            <person name="Grigoriev I.V."/>
            <person name="Hibbett D."/>
            <person name="Nagy L.G."/>
            <person name="Martin F.M."/>
        </authorList>
    </citation>
    <scope>NUCLEOTIDE SEQUENCE</scope>
    <source>
        <strain evidence="5">Prilba</strain>
    </source>
</reference>
<evidence type="ECO:0000256" key="3">
    <source>
        <dbReference type="ARBA" id="ARBA00023002"/>
    </source>
</evidence>
<protein>
    <submittedName>
        <fullName evidence="5">FAD/NAD-P-binding domain-containing protein</fullName>
    </submittedName>
</protein>
<reference evidence="5" key="1">
    <citation type="submission" date="2019-10" db="EMBL/GenBank/DDBJ databases">
        <authorList>
            <consortium name="DOE Joint Genome Institute"/>
            <person name="Kuo A."/>
            <person name="Miyauchi S."/>
            <person name="Kiss E."/>
            <person name="Drula E."/>
            <person name="Kohler A."/>
            <person name="Sanchez-Garcia M."/>
            <person name="Andreopoulos B."/>
            <person name="Barry K.W."/>
            <person name="Bonito G."/>
            <person name="Buee M."/>
            <person name="Carver A."/>
            <person name="Chen C."/>
            <person name="Cichocki N."/>
            <person name="Clum A."/>
            <person name="Culley D."/>
            <person name="Crous P.W."/>
            <person name="Fauchery L."/>
            <person name="Girlanda M."/>
            <person name="Hayes R."/>
            <person name="Keri Z."/>
            <person name="LaButti K."/>
            <person name="Lipzen A."/>
            <person name="Lombard V."/>
            <person name="Magnuson J."/>
            <person name="Maillard F."/>
            <person name="Morin E."/>
            <person name="Murat C."/>
            <person name="Nolan M."/>
            <person name="Ohm R."/>
            <person name="Pangilinan J."/>
            <person name="Pereira M."/>
            <person name="Perotto S."/>
            <person name="Peter M."/>
            <person name="Riley R."/>
            <person name="Sitrit Y."/>
            <person name="Stielow B."/>
            <person name="Szollosi G."/>
            <person name="Zifcakova L."/>
            <person name="Stursova M."/>
            <person name="Spatafora J.W."/>
            <person name="Tedersoo L."/>
            <person name="Vaario L.-M."/>
            <person name="Yamada A."/>
            <person name="Yan M."/>
            <person name="Wang P."/>
            <person name="Xu J."/>
            <person name="Bruns T."/>
            <person name="Baldrian P."/>
            <person name="Vilgalys R."/>
            <person name="Henrissat B."/>
            <person name="Grigoriev I.V."/>
            <person name="Hibbett D."/>
            <person name="Nagy L.G."/>
            <person name="Martin F.M."/>
        </authorList>
    </citation>
    <scope>NUCLEOTIDE SEQUENCE</scope>
    <source>
        <strain evidence="5">Prilba</strain>
    </source>
</reference>
<dbReference type="GO" id="GO:0016491">
    <property type="term" value="F:oxidoreductase activity"/>
    <property type="evidence" value="ECO:0007669"/>
    <property type="project" value="UniProtKB-KW"/>
</dbReference>
<keyword evidence="6" id="KW-1185">Reference proteome</keyword>
<proteinExistence type="predicted"/>
<feature type="domain" description="FAD/NAD(P)-binding" evidence="4">
    <location>
        <begin position="19"/>
        <end position="239"/>
    </location>
</feature>
<evidence type="ECO:0000313" key="5">
    <source>
        <dbReference type="EMBL" id="KAF8464763.1"/>
    </source>
</evidence>